<gene>
    <name evidence="2" type="ORF">CLIT_13c02520</name>
</gene>
<protein>
    <recommendedName>
        <fullName evidence="4">Membrane-bound metal-dependent hydrolase</fullName>
    </recommendedName>
</protein>
<reference evidence="2 3" key="1">
    <citation type="submission" date="2014-03" db="EMBL/GenBank/DDBJ databases">
        <title>Genome sequence of Clostridium litorale W6, DSM 5388.</title>
        <authorList>
            <person name="Poehlein A."/>
            <person name="Jagirdar A."/>
            <person name="Khonsari B."/>
            <person name="Chibani C.M."/>
            <person name="Gutierrez Gutierrez D.A."/>
            <person name="Davydova E."/>
            <person name="Alghaithi H.S."/>
            <person name="Nair K.P."/>
            <person name="Dhamotharan K."/>
            <person name="Chandran L."/>
            <person name="G W."/>
            <person name="Daniel R."/>
        </authorList>
    </citation>
    <scope>NUCLEOTIDE SEQUENCE [LARGE SCALE GENOMIC DNA]</scope>
    <source>
        <strain evidence="2 3">W6</strain>
    </source>
</reference>
<proteinExistence type="predicted"/>
<sequence length="195" mass="21512">MMTKTHISVGCAVGLAVAKALGMHPGPEYITAIAIGSMLPDIDHPGSKINRKILPRSKKIDKMAVYTIMAIVAGYLYLKNSNMGFALYTIPLFLMIAFSKHRGITHSILGSGIFIFSIYSISNELGRGILAIPFALGYLMHIVSDMLTSAGVQLFYPAKKRIKFLFRFKTNSTFEKVLMYIATAVSIYMGLQCIF</sequence>
<dbReference type="PANTHER" id="PTHR35531">
    <property type="entry name" value="INNER MEMBRANE PROTEIN YBCI-RELATED"/>
    <property type="match status" value="1"/>
</dbReference>
<organism evidence="2 3">
    <name type="scientific">Peptoclostridium litorale DSM 5388</name>
    <dbReference type="NCBI Taxonomy" id="1121324"/>
    <lineage>
        <taxon>Bacteria</taxon>
        <taxon>Bacillati</taxon>
        <taxon>Bacillota</taxon>
        <taxon>Clostridia</taxon>
        <taxon>Peptostreptococcales</taxon>
        <taxon>Peptoclostridiaceae</taxon>
        <taxon>Peptoclostridium</taxon>
    </lineage>
</organism>
<dbReference type="RefSeq" id="WP_052636177.1">
    <property type="nucleotide sequence ID" value="NZ_FSRH01000005.1"/>
</dbReference>
<keyword evidence="1" id="KW-0812">Transmembrane</keyword>
<accession>A0A069RFF5</accession>
<dbReference type="PIRSF" id="PIRSF030780">
    <property type="entry name" value="Md_memb_hyd_prd"/>
    <property type="match status" value="1"/>
</dbReference>
<evidence type="ECO:0000256" key="1">
    <source>
        <dbReference type="SAM" id="Phobius"/>
    </source>
</evidence>
<dbReference type="PANTHER" id="PTHR35531:SF1">
    <property type="entry name" value="INNER MEMBRANE PROTEIN YBCI-RELATED"/>
    <property type="match status" value="1"/>
</dbReference>
<feature type="transmembrane region" description="Helical" evidence="1">
    <location>
        <begin position="60"/>
        <end position="77"/>
    </location>
</feature>
<feature type="transmembrane region" description="Helical" evidence="1">
    <location>
        <begin position="128"/>
        <end position="156"/>
    </location>
</feature>
<dbReference type="OrthoDB" id="5459053at2"/>
<comment type="caution">
    <text evidence="2">The sequence shown here is derived from an EMBL/GenBank/DDBJ whole genome shotgun (WGS) entry which is preliminary data.</text>
</comment>
<dbReference type="Pfam" id="PF04307">
    <property type="entry name" value="YdjM"/>
    <property type="match status" value="1"/>
</dbReference>
<name>A0A069RFF5_PEPLI</name>
<keyword evidence="1" id="KW-1133">Transmembrane helix</keyword>
<keyword evidence="3" id="KW-1185">Reference proteome</keyword>
<feature type="transmembrane region" description="Helical" evidence="1">
    <location>
        <begin position="104"/>
        <end position="122"/>
    </location>
</feature>
<keyword evidence="1" id="KW-0472">Membrane</keyword>
<dbReference type="Proteomes" id="UP000027946">
    <property type="component" value="Unassembled WGS sequence"/>
</dbReference>
<dbReference type="InterPro" id="IPR016956">
    <property type="entry name" value="YdjM"/>
</dbReference>
<dbReference type="STRING" id="1121324.CLIT_13c02520"/>
<evidence type="ECO:0000313" key="3">
    <source>
        <dbReference type="Proteomes" id="UP000027946"/>
    </source>
</evidence>
<evidence type="ECO:0000313" key="2">
    <source>
        <dbReference type="EMBL" id="KDR94930.1"/>
    </source>
</evidence>
<feature type="transmembrane region" description="Helical" evidence="1">
    <location>
        <begin position="177"/>
        <end position="194"/>
    </location>
</feature>
<dbReference type="EMBL" id="JJMM01000013">
    <property type="protein sequence ID" value="KDR94930.1"/>
    <property type="molecule type" value="Genomic_DNA"/>
</dbReference>
<dbReference type="AlphaFoldDB" id="A0A069RFF5"/>
<dbReference type="InterPro" id="IPR007404">
    <property type="entry name" value="YdjM-like"/>
</dbReference>
<dbReference type="eggNOG" id="COG1988">
    <property type="taxonomic scope" value="Bacteria"/>
</dbReference>
<evidence type="ECO:0008006" key="4">
    <source>
        <dbReference type="Google" id="ProtNLM"/>
    </source>
</evidence>